<dbReference type="PANTHER" id="PTHR31794:SF4">
    <property type="entry name" value="AUXIN EFFLUX TRANSPORTER FAMILY PROTEIN (EUROFUNG)"/>
    <property type="match status" value="1"/>
</dbReference>
<dbReference type="GO" id="GO:0055085">
    <property type="term" value="P:transmembrane transport"/>
    <property type="evidence" value="ECO:0007669"/>
    <property type="project" value="InterPro"/>
</dbReference>
<evidence type="ECO:0000256" key="5">
    <source>
        <dbReference type="SAM" id="Phobius"/>
    </source>
</evidence>
<evidence type="ECO:0000256" key="2">
    <source>
        <dbReference type="ARBA" id="ARBA00022692"/>
    </source>
</evidence>
<evidence type="ECO:0000256" key="3">
    <source>
        <dbReference type="ARBA" id="ARBA00022989"/>
    </source>
</evidence>
<comment type="caution">
    <text evidence="6">The sequence shown here is derived from an EMBL/GenBank/DDBJ whole genome shotgun (WGS) entry which is preliminary data.</text>
</comment>
<dbReference type="Proteomes" id="UP000009131">
    <property type="component" value="Unassembled WGS sequence"/>
</dbReference>
<dbReference type="InterPro" id="IPR004776">
    <property type="entry name" value="Mem_transp_PIN-like"/>
</dbReference>
<feature type="transmembrane region" description="Helical" evidence="5">
    <location>
        <begin position="51"/>
        <end position="70"/>
    </location>
</feature>
<feature type="transmembrane region" description="Helical" evidence="5">
    <location>
        <begin position="76"/>
        <end position="96"/>
    </location>
</feature>
<dbReference type="RefSeq" id="XP_014565852.1">
    <property type="nucleotide sequence ID" value="XM_014710366.1"/>
</dbReference>
<feature type="transmembrane region" description="Helical" evidence="5">
    <location>
        <begin position="332"/>
        <end position="356"/>
    </location>
</feature>
<dbReference type="STRING" id="764103.G7DUZ2"/>
<name>G7DUZ2_MIXOS</name>
<feature type="transmembrane region" description="Helical" evidence="5">
    <location>
        <begin position="368"/>
        <end position="389"/>
    </location>
</feature>
<dbReference type="OrthoDB" id="191139at2759"/>
<evidence type="ECO:0000256" key="4">
    <source>
        <dbReference type="ARBA" id="ARBA00023136"/>
    </source>
</evidence>
<accession>G7DUZ2</accession>
<dbReference type="OMA" id="VLWFTMM"/>
<feature type="transmembrane region" description="Helical" evidence="5">
    <location>
        <begin position="20"/>
        <end position="39"/>
    </location>
</feature>
<keyword evidence="3 5" id="KW-1133">Transmembrane helix</keyword>
<protein>
    <recommendedName>
        <fullName evidence="8">Auxin efflux carrier</fullName>
    </recommendedName>
</protein>
<gene>
    <name evidence="6" type="primary">Mo01054</name>
    <name evidence="6" type="ORF">E5Q_01054</name>
</gene>
<dbReference type="PANTHER" id="PTHR31794">
    <property type="entry name" value="AUXIN EFFLUX TRANSPORTER FAMILY PROTEIN (EUROFUNG)"/>
    <property type="match status" value="1"/>
</dbReference>
<dbReference type="EMBL" id="BABT02000034">
    <property type="protein sequence ID" value="GAA94402.1"/>
    <property type="molecule type" value="Genomic_DNA"/>
</dbReference>
<evidence type="ECO:0008006" key="8">
    <source>
        <dbReference type="Google" id="ProtNLM"/>
    </source>
</evidence>
<evidence type="ECO:0000313" key="6">
    <source>
        <dbReference type="EMBL" id="GAA94402.1"/>
    </source>
</evidence>
<dbReference type="GO" id="GO:0005783">
    <property type="term" value="C:endoplasmic reticulum"/>
    <property type="evidence" value="ECO:0007669"/>
    <property type="project" value="TreeGrafter"/>
</dbReference>
<evidence type="ECO:0000256" key="1">
    <source>
        <dbReference type="ARBA" id="ARBA00004141"/>
    </source>
</evidence>
<proteinExistence type="predicted"/>
<organism evidence="6 7">
    <name type="scientific">Mixia osmundae (strain CBS 9802 / IAM 14324 / JCM 22182 / KY 12970)</name>
    <dbReference type="NCBI Taxonomy" id="764103"/>
    <lineage>
        <taxon>Eukaryota</taxon>
        <taxon>Fungi</taxon>
        <taxon>Dikarya</taxon>
        <taxon>Basidiomycota</taxon>
        <taxon>Pucciniomycotina</taxon>
        <taxon>Mixiomycetes</taxon>
        <taxon>Mixiales</taxon>
        <taxon>Mixiaceae</taxon>
        <taxon>Mixia</taxon>
    </lineage>
</organism>
<dbReference type="HOGENOM" id="CLU_032414_0_0_1"/>
<dbReference type="InParanoid" id="G7DUZ2"/>
<reference evidence="6 7" key="1">
    <citation type="journal article" date="2011" name="J. Gen. Appl. Microbiol.">
        <title>Draft genome sequencing of the enigmatic basidiomycete Mixia osmundae.</title>
        <authorList>
            <person name="Nishida H."/>
            <person name="Nagatsuka Y."/>
            <person name="Sugiyama J."/>
        </authorList>
    </citation>
    <scope>NUCLEOTIDE SEQUENCE [LARGE SCALE GENOMIC DNA]</scope>
    <source>
        <strain evidence="7">CBS 9802 / IAM 14324 / JCM 22182 / KY 12970</strain>
    </source>
</reference>
<feature type="transmembrane region" description="Helical" evidence="5">
    <location>
        <begin position="395"/>
        <end position="418"/>
    </location>
</feature>
<reference evidence="6 7" key="2">
    <citation type="journal article" date="2012" name="Open Biol.">
        <title>Characteristics of nucleosomes and linker DNA regions on the genome of the basidiomycete Mixia osmundae revealed by mono- and dinucleosome mapping.</title>
        <authorList>
            <person name="Nishida H."/>
            <person name="Kondo S."/>
            <person name="Matsumoto T."/>
            <person name="Suzuki Y."/>
            <person name="Yoshikawa H."/>
            <person name="Taylor T.D."/>
            <person name="Sugiyama J."/>
        </authorList>
    </citation>
    <scope>NUCLEOTIDE SEQUENCE [LARGE SCALE GENOMIC DNA]</scope>
    <source>
        <strain evidence="7">CBS 9802 / IAM 14324 / JCM 22182 / KY 12970</strain>
    </source>
</reference>
<dbReference type="AlphaFoldDB" id="G7DUZ2"/>
<dbReference type="Pfam" id="PF03547">
    <property type="entry name" value="Mem_trans"/>
    <property type="match status" value="1"/>
</dbReference>
<keyword evidence="4 5" id="KW-0472">Membrane</keyword>
<evidence type="ECO:0000313" key="7">
    <source>
        <dbReference type="Proteomes" id="UP000009131"/>
    </source>
</evidence>
<sequence length="426" mass="45807">MLDSATAGLGETALSAFEASISVLLTLLYGYLAGMFGMMTEETVHQTSKMCTTLFLPFLAICSIGPNINLETIVKLWPLIAWSFISIGFGFLFGYIGHRLIRLPGWAVAACGLCNANAMPLLLLQSLETTGLLDKLLWADETTPQALKRGKSYVLLNSVVQQALAFSAGLWAMRLDADERGKNDIDILGRNGSGPARHHIVQDEAHVGLLDPRTSFGSDDEAIAYEAHAQITSLAIATENKWKLELPEAITKPCRTAASYLNPPIVGAASAVILGLTPPLHQVLFSTDGALHTSLFQSWNNLGDLFTALQMFVLGAQLYQNQRSARPGLWPSLFVLTFRFILMPAFSLSIITLLTTRQIIQGDQLMSFIMMLVPCGPSALLLANLATITGQDAGVVAGFLALSYALSPLIAVVVAAAVKILESIDA</sequence>
<keyword evidence="2 5" id="KW-0812">Transmembrane</keyword>
<dbReference type="GO" id="GO:0016020">
    <property type="term" value="C:membrane"/>
    <property type="evidence" value="ECO:0007669"/>
    <property type="project" value="UniProtKB-SubCell"/>
</dbReference>
<dbReference type="eggNOG" id="KOG2722">
    <property type="taxonomic scope" value="Eukaryota"/>
</dbReference>
<comment type="subcellular location">
    <subcellularLocation>
        <location evidence="1">Membrane</location>
        <topology evidence="1">Multi-pass membrane protein</topology>
    </subcellularLocation>
</comment>
<keyword evidence="7" id="KW-1185">Reference proteome</keyword>